<dbReference type="STRING" id="33114.A0A2G2VMZ6"/>
<dbReference type="InterPro" id="IPR002939">
    <property type="entry name" value="DnaJ_C"/>
</dbReference>
<dbReference type="GO" id="GO:0005829">
    <property type="term" value="C:cytosol"/>
    <property type="evidence" value="ECO:0007669"/>
    <property type="project" value="TreeGrafter"/>
</dbReference>
<sequence length="355" mass="39729">MGESTKSSMSASKYYGILEISKSASLADICKSYKHLVKKWHPDRNRSNQAEAVENFRSINEAYRVLSKNKREEIDLLKNDAAKTPKQILKSQEKDKDEDELQISSPTLLSRTTSRISPSVDIYTSMPSFLSMSGASTPTTPRTPISDQTPSLSKLASKPIIFSQSTSRRKPQPIEKKLECTLEELCNGCIKKVTITRDFIATTGLIIKEEEVLTIKVKPGWKRGTKISFEGKGEERPGSHGSDIIFSIDEKKHSLFKREGDDLVLGVEVPLVQALTGCTITIPLLGGDEMTVSFDDKIIYPGYEKIIPGQGMPKPKQENIRGDLVLQFLIEFPIYLSEDQRFQIVSILEDHITSE</sequence>
<dbReference type="Gene3D" id="2.60.260.20">
    <property type="entry name" value="Urease metallochaperone UreE, N-terminal domain"/>
    <property type="match status" value="2"/>
</dbReference>
<dbReference type="GO" id="GO:0006457">
    <property type="term" value="P:protein folding"/>
    <property type="evidence" value="ECO:0007669"/>
    <property type="project" value="InterPro"/>
</dbReference>
<dbReference type="PRINTS" id="PR00625">
    <property type="entry name" value="JDOMAIN"/>
</dbReference>
<dbReference type="AlphaFoldDB" id="A0A2G2VMZ6"/>
<dbReference type="GO" id="GO:0051087">
    <property type="term" value="F:protein-folding chaperone binding"/>
    <property type="evidence" value="ECO:0007669"/>
    <property type="project" value="TreeGrafter"/>
</dbReference>
<evidence type="ECO:0000256" key="2">
    <source>
        <dbReference type="SAM" id="MobiDB-lite"/>
    </source>
</evidence>
<dbReference type="CDD" id="cd10747">
    <property type="entry name" value="DnaJ_C"/>
    <property type="match status" value="1"/>
</dbReference>
<dbReference type="SUPFAM" id="SSF46565">
    <property type="entry name" value="Chaperone J-domain"/>
    <property type="match status" value="1"/>
</dbReference>
<dbReference type="EMBL" id="MLFT02000011">
    <property type="protein sequence ID" value="PHT34351.1"/>
    <property type="molecule type" value="Genomic_DNA"/>
</dbReference>
<evidence type="ECO:0000259" key="3">
    <source>
        <dbReference type="PROSITE" id="PS50076"/>
    </source>
</evidence>
<feature type="region of interest" description="Disordered" evidence="2">
    <location>
        <begin position="132"/>
        <end position="152"/>
    </location>
</feature>
<dbReference type="Pfam" id="PF00226">
    <property type="entry name" value="DnaJ"/>
    <property type="match status" value="1"/>
</dbReference>
<dbReference type="PROSITE" id="PS50076">
    <property type="entry name" value="DNAJ_2"/>
    <property type="match status" value="1"/>
</dbReference>
<name>A0A2G2VMZ6_CAPBA</name>
<dbReference type="Proteomes" id="UP000224567">
    <property type="component" value="Unassembled WGS sequence"/>
</dbReference>
<evidence type="ECO:0000256" key="1">
    <source>
        <dbReference type="ARBA" id="ARBA00023186"/>
    </source>
</evidence>
<keyword evidence="1" id="KW-0143">Chaperone</keyword>
<dbReference type="InterPro" id="IPR036869">
    <property type="entry name" value="J_dom_sf"/>
</dbReference>
<dbReference type="InterPro" id="IPR001623">
    <property type="entry name" value="DnaJ_domain"/>
</dbReference>
<dbReference type="FunFam" id="2.60.260.20:FF:000006">
    <property type="entry name" value="DnaJ subfamily B member 13"/>
    <property type="match status" value="1"/>
</dbReference>
<gene>
    <name evidence="4" type="ORF">CQW23_26151</name>
</gene>
<comment type="caution">
    <text evidence="4">The sequence shown here is derived from an EMBL/GenBank/DDBJ whole genome shotgun (WGS) entry which is preliminary data.</text>
</comment>
<dbReference type="GO" id="GO:0051082">
    <property type="term" value="F:unfolded protein binding"/>
    <property type="evidence" value="ECO:0007669"/>
    <property type="project" value="InterPro"/>
</dbReference>
<evidence type="ECO:0000313" key="4">
    <source>
        <dbReference type="EMBL" id="PHT34351.1"/>
    </source>
</evidence>
<dbReference type="InterPro" id="IPR051339">
    <property type="entry name" value="DnaJ_subfamily_B"/>
</dbReference>
<accession>A0A2G2VMZ6</accession>
<dbReference type="FunFam" id="2.60.260.20:FF:000015">
    <property type="entry name" value="Heat shock protein 40"/>
    <property type="match status" value="1"/>
</dbReference>
<dbReference type="SMART" id="SM00271">
    <property type="entry name" value="DnaJ"/>
    <property type="match status" value="1"/>
</dbReference>
<dbReference type="Gene3D" id="1.10.287.110">
    <property type="entry name" value="DnaJ domain"/>
    <property type="match status" value="1"/>
</dbReference>
<evidence type="ECO:0000313" key="5">
    <source>
        <dbReference type="Proteomes" id="UP000224567"/>
    </source>
</evidence>
<feature type="domain" description="J" evidence="3">
    <location>
        <begin position="13"/>
        <end position="78"/>
    </location>
</feature>
<proteinExistence type="predicted"/>
<dbReference type="InterPro" id="IPR008971">
    <property type="entry name" value="HSP40/DnaJ_pept-bd"/>
</dbReference>
<reference evidence="4 5" key="1">
    <citation type="journal article" date="2017" name="Genome Biol.">
        <title>New reference genome sequences of hot pepper reveal the massive evolution of plant disease-resistance genes by retroduplication.</title>
        <authorList>
            <person name="Kim S."/>
            <person name="Park J."/>
            <person name="Yeom S.I."/>
            <person name="Kim Y.M."/>
            <person name="Seo E."/>
            <person name="Kim K.T."/>
            <person name="Kim M.S."/>
            <person name="Lee J.M."/>
            <person name="Cheong K."/>
            <person name="Shin H.S."/>
            <person name="Kim S.B."/>
            <person name="Han K."/>
            <person name="Lee J."/>
            <person name="Park M."/>
            <person name="Lee H.A."/>
            <person name="Lee H.Y."/>
            <person name="Lee Y."/>
            <person name="Oh S."/>
            <person name="Lee J.H."/>
            <person name="Choi E."/>
            <person name="Choi E."/>
            <person name="Lee S.E."/>
            <person name="Jeon J."/>
            <person name="Kim H."/>
            <person name="Choi G."/>
            <person name="Song H."/>
            <person name="Lee J."/>
            <person name="Lee S.C."/>
            <person name="Kwon J.K."/>
            <person name="Lee H.Y."/>
            <person name="Koo N."/>
            <person name="Hong Y."/>
            <person name="Kim R.W."/>
            <person name="Kang W.H."/>
            <person name="Huh J.H."/>
            <person name="Kang B.C."/>
            <person name="Yang T.J."/>
            <person name="Lee Y.H."/>
            <person name="Bennetzen J.L."/>
            <person name="Choi D."/>
        </authorList>
    </citation>
    <scope>NUCLEOTIDE SEQUENCE [LARGE SCALE GENOMIC DNA]</scope>
    <source>
        <strain evidence="5">cv. PBC81</strain>
    </source>
</reference>
<protein>
    <recommendedName>
        <fullName evidence="3">J domain-containing protein</fullName>
    </recommendedName>
</protein>
<feature type="region of interest" description="Disordered" evidence="2">
    <location>
        <begin position="86"/>
        <end position="107"/>
    </location>
</feature>
<reference evidence="5" key="2">
    <citation type="journal article" date="2017" name="J. Anim. Genet.">
        <title>Multiple reference genome sequences of hot pepper reveal the massive evolution of plant disease resistance genes by retroduplication.</title>
        <authorList>
            <person name="Kim S."/>
            <person name="Park J."/>
            <person name="Yeom S.-I."/>
            <person name="Kim Y.-M."/>
            <person name="Seo E."/>
            <person name="Kim K.-T."/>
            <person name="Kim M.-S."/>
            <person name="Lee J.M."/>
            <person name="Cheong K."/>
            <person name="Shin H.-S."/>
            <person name="Kim S.-B."/>
            <person name="Han K."/>
            <person name="Lee J."/>
            <person name="Park M."/>
            <person name="Lee H.-A."/>
            <person name="Lee H.-Y."/>
            <person name="Lee Y."/>
            <person name="Oh S."/>
            <person name="Lee J.H."/>
            <person name="Choi E."/>
            <person name="Choi E."/>
            <person name="Lee S.E."/>
            <person name="Jeon J."/>
            <person name="Kim H."/>
            <person name="Choi G."/>
            <person name="Song H."/>
            <person name="Lee J."/>
            <person name="Lee S.-C."/>
            <person name="Kwon J.-K."/>
            <person name="Lee H.-Y."/>
            <person name="Koo N."/>
            <person name="Hong Y."/>
            <person name="Kim R.W."/>
            <person name="Kang W.-H."/>
            <person name="Huh J.H."/>
            <person name="Kang B.-C."/>
            <person name="Yang T.-J."/>
            <person name="Lee Y.-H."/>
            <person name="Bennetzen J.L."/>
            <person name="Choi D."/>
        </authorList>
    </citation>
    <scope>NUCLEOTIDE SEQUENCE [LARGE SCALE GENOMIC DNA]</scope>
    <source>
        <strain evidence="5">cv. PBC81</strain>
    </source>
</reference>
<dbReference type="PANTHER" id="PTHR24078:SF522">
    <property type="entry name" value="DNAJ CHAPERONE C-TERMINAL DOMAIN-CONTAINING PROTEIN"/>
    <property type="match status" value="1"/>
</dbReference>
<dbReference type="CDD" id="cd06257">
    <property type="entry name" value="DnaJ"/>
    <property type="match status" value="1"/>
</dbReference>
<dbReference type="SUPFAM" id="SSF49493">
    <property type="entry name" value="HSP40/DnaJ peptide-binding domain"/>
    <property type="match status" value="2"/>
</dbReference>
<dbReference type="PANTHER" id="PTHR24078">
    <property type="entry name" value="DNAJ HOMOLOG SUBFAMILY C MEMBER"/>
    <property type="match status" value="1"/>
</dbReference>
<organism evidence="4 5">
    <name type="scientific">Capsicum baccatum</name>
    <name type="common">Peruvian pepper</name>
    <dbReference type="NCBI Taxonomy" id="33114"/>
    <lineage>
        <taxon>Eukaryota</taxon>
        <taxon>Viridiplantae</taxon>
        <taxon>Streptophyta</taxon>
        <taxon>Embryophyta</taxon>
        <taxon>Tracheophyta</taxon>
        <taxon>Spermatophyta</taxon>
        <taxon>Magnoliopsida</taxon>
        <taxon>eudicotyledons</taxon>
        <taxon>Gunneridae</taxon>
        <taxon>Pentapetalae</taxon>
        <taxon>asterids</taxon>
        <taxon>lamiids</taxon>
        <taxon>Solanales</taxon>
        <taxon>Solanaceae</taxon>
        <taxon>Solanoideae</taxon>
        <taxon>Capsiceae</taxon>
        <taxon>Capsicum</taxon>
    </lineage>
</organism>
<dbReference type="Pfam" id="PF01556">
    <property type="entry name" value="DnaJ_C"/>
    <property type="match status" value="1"/>
</dbReference>
<dbReference type="OrthoDB" id="550424at2759"/>
<keyword evidence="5" id="KW-1185">Reference proteome</keyword>